<gene>
    <name evidence="12" type="ORF">FNF28_00706</name>
    <name evidence="11" type="ORF">FNF29_03642</name>
</gene>
<dbReference type="InterPro" id="IPR008271">
    <property type="entry name" value="Ser/Thr_kinase_AS"/>
</dbReference>
<feature type="compositionally biased region" description="Low complexity" evidence="9">
    <location>
        <begin position="341"/>
        <end position="350"/>
    </location>
</feature>
<protein>
    <recommendedName>
        <fullName evidence="1">non-specific serine/threonine protein kinase</fullName>
        <ecNumber evidence="1">2.7.11.1</ecNumber>
    </recommendedName>
</protein>
<feature type="region of interest" description="Disordered" evidence="9">
    <location>
        <begin position="341"/>
        <end position="418"/>
    </location>
</feature>
<keyword evidence="3" id="KW-0808">Transferase</keyword>
<comment type="caution">
    <text evidence="11">The sequence shown here is derived from an EMBL/GenBank/DDBJ whole genome shotgun (WGS) entry which is preliminary data.</text>
</comment>
<dbReference type="Proteomes" id="UP000324907">
    <property type="component" value="Unassembled WGS sequence"/>
</dbReference>
<dbReference type="EMBL" id="VLTL01000006">
    <property type="protein sequence ID" value="KAA0171496.1"/>
    <property type="molecule type" value="Genomic_DNA"/>
</dbReference>
<dbReference type="SMART" id="SM00220">
    <property type="entry name" value="S_TKc"/>
    <property type="match status" value="1"/>
</dbReference>
<evidence type="ECO:0000256" key="5">
    <source>
        <dbReference type="ARBA" id="ARBA00022777"/>
    </source>
</evidence>
<evidence type="ECO:0000313" key="12">
    <source>
        <dbReference type="EMBL" id="KAA0171496.1"/>
    </source>
</evidence>
<evidence type="ECO:0000256" key="4">
    <source>
        <dbReference type="ARBA" id="ARBA00022741"/>
    </source>
</evidence>
<evidence type="ECO:0000256" key="6">
    <source>
        <dbReference type="ARBA" id="ARBA00022840"/>
    </source>
</evidence>
<keyword evidence="5" id="KW-0418">Kinase</keyword>
<dbReference type="SUPFAM" id="SSF56112">
    <property type="entry name" value="Protein kinase-like (PK-like)"/>
    <property type="match status" value="1"/>
</dbReference>
<keyword evidence="13" id="KW-1185">Reference proteome</keyword>
<evidence type="ECO:0000313" key="13">
    <source>
        <dbReference type="Proteomes" id="UP000323011"/>
    </source>
</evidence>
<dbReference type="GO" id="GO:0005524">
    <property type="term" value="F:ATP binding"/>
    <property type="evidence" value="ECO:0007669"/>
    <property type="project" value="UniProtKB-KW"/>
</dbReference>
<dbReference type="GO" id="GO:0004674">
    <property type="term" value="F:protein serine/threonine kinase activity"/>
    <property type="evidence" value="ECO:0007669"/>
    <property type="project" value="UniProtKB-KW"/>
</dbReference>
<accession>A0A5A8CI66</accession>
<dbReference type="InterPro" id="IPR000719">
    <property type="entry name" value="Prot_kinase_dom"/>
</dbReference>
<dbReference type="OMA" id="NHAKCER"/>
<evidence type="ECO:0000256" key="2">
    <source>
        <dbReference type="ARBA" id="ARBA00022527"/>
    </source>
</evidence>
<dbReference type="PANTHER" id="PTHR44899">
    <property type="entry name" value="CAMK FAMILY PROTEIN KINASE"/>
    <property type="match status" value="1"/>
</dbReference>
<keyword evidence="2" id="KW-0723">Serine/threonine-protein kinase</keyword>
<evidence type="ECO:0000256" key="7">
    <source>
        <dbReference type="ARBA" id="ARBA00047899"/>
    </source>
</evidence>
<dbReference type="Gene3D" id="1.10.510.10">
    <property type="entry name" value="Transferase(Phosphotransferase) domain 1"/>
    <property type="match status" value="1"/>
</dbReference>
<comment type="catalytic activity">
    <reaction evidence="8">
        <text>L-seryl-[protein] + ATP = O-phospho-L-seryl-[protein] + ADP + H(+)</text>
        <dbReference type="Rhea" id="RHEA:17989"/>
        <dbReference type="Rhea" id="RHEA-COMP:9863"/>
        <dbReference type="Rhea" id="RHEA-COMP:11604"/>
        <dbReference type="ChEBI" id="CHEBI:15378"/>
        <dbReference type="ChEBI" id="CHEBI:29999"/>
        <dbReference type="ChEBI" id="CHEBI:30616"/>
        <dbReference type="ChEBI" id="CHEBI:83421"/>
        <dbReference type="ChEBI" id="CHEBI:456216"/>
        <dbReference type="EC" id="2.7.11.1"/>
    </reaction>
</comment>
<reference evidence="13 14" key="1">
    <citation type="submission" date="2019-07" db="EMBL/GenBank/DDBJ databases">
        <title>Genomes of Cafeteria roenbergensis.</title>
        <authorList>
            <person name="Fischer M.G."/>
            <person name="Hackl T."/>
            <person name="Roman M."/>
        </authorList>
    </citation>
    <scope>NUCLEOTIDE SEQUENCE [LARGE SCALE GENOMIC DNA]</scope>
    <source>
        <strain evidence="11 13">BVI</strain>
        <strain evidence="12 14">RCC970-E3</strain>
    </source>
</reference>
<proteinExistence type="predicted"/>
<evidence type="ECO:0000313" key="14">
    <source>
        <dbReference type="Proteomes" id="UP000324907"/>
    </source>
</evidence>
<feature type="domain" description="Protein kinase" evidence="10">
    <location>
        <begin position="1"/>
        <end position="255"/>
    </location>
</feature>
<evidence type="ECO:0000313" key="11">
    <source>
        <dbReference type="EMBL" id="KAA0152753.1"/>
    </source>
</evidence>
<evidence type="ECO:0000256" key="9">
    <source>
        <dbReference type="SAM" id="MobiDB-lite"/>
    </source>
</evidence>
<evidence type="ECO:0000256" key="1">
    <source>
        <dbReference type="ARBA" id="ARBA00012513"/>
    </source>
</evidence>
<dbReference type="Pfam" id="PF00069">
    <property type="entry name" value="Pkinase"/>
    <property type="match status" value="1"/>
</dbReference>
<evidence type="ECO:0000256" key="8">
    <source>
        <dbReference type="ARBA" id="ARBA00048679"/>
    </source>
</evidence>
<organism evidence="11 13">
    <name type="scientific">Cafeteria roenbergensis</name>
    <name type="common">Marine flagellate</name>
    <dbReference type="NCBI Taxonomy" id="33653"/>
    <lineage>
        <taxon>Eukaryota</taxon>
        <taxon>Sar</taxon>
        <taxon>Stramenopiles</taxon>
        <taxon>Bigyra</taxon>
        <taxon>Opalozoa</taxon>
        <taxon>Bicosoecida</taxon>
        <taxon>Cafeteriaceae</taxon>
        <taxon>Cafeteria</taxon>
    </lineage>
</organism>
<dbReference type="PROSITE" id="PS50011">
    <property type="entry name" value="PROTEIN_KINASE_DOM"/>
    <property type="match status" value="1"/>
</dbReference>
<dbReference type="EC" id="2.7.11.1" evidence="1"/>
<comment type="catalytic activity">
    <reaction evidence="7">
        <text>L-threonyl-[protein] + ATP = O-phospho-L-threonyl-[protein] + ADP + H(+)</text>
        <dbReference type="Rhea" id="RHEA:46608"/>
        <dbReference type="Rhea" id="RHEA-COMP:11060"/>
        <dbReference type="Rhea" id="RHEA-COMP:11605"/>
        <dbReference type="ChEBI" id="CHEBI:15378"/>
        <dbReference type="ChEBI" id="CHEBI:30013"/>
        <dbReference type="ChEBI" id="CHEBI:30616"/>
        <dbReference type="ChEBI" id="CHEBI:61977"/>
        <dbReference type="ChEBI" id="CHEBI:456216"/>
        <dbReference type="EC" id="2.7.11.1"/>
    </reaction>
</comment>
<dbReference type="EMBL" id="VLTN01000019">
    <property type="protein sequence ID" value="KAA0152753.1"/>
    <property type="molecule type" value="Genomic_DNA"/>
</dbReference>
<dbReference type="PROSITE" id="PS00108">
    <property type="entry name" value="PROTEIN_KINASE_ST"/>
    <property type="match status" value="1"/>
</dbReference>
<name>A0A5A8CI66_CAFRO</name>
<evidence type="ECO:0000256" key="3">
    <source>
        <dbReference type="ARBA" id="ARBA00022679"/>
    </source>
</evidence>
<dbReference type="Proteomes" id="UP000323011">
    <property type="component" value="Unassembled WGS sequence"/>
</dbReference>
<dbReference type="AlphaFoldDB" id="A0A5A8CI66"/>
<dbReference type="PANTHER" id="PTHR44899:SF3">
    <property type="entry name" value="SERINE_THREONINE-PROTEIN KINASE NEK1"/>
    <property type="match status" value="1"/>
</dbReference>
<feature type="compositionally biased region" description="Basic and acidic residues" evidence="9">
    <location>
        <begin position="351"/>
        <end position="362"/>
    </location>
</feature>
<dbReference type="InterPro" id="IPR011009">
    <property type="entry name" value="Kinase-like_dom_sf"/>
</dbReference>
<keyword evidence="6" id="KW-0067">ATP-binding</keyword>
<evidence type="ECO:0000259" key="10">
    <source>
        <dbReference type="PROSITE" id="PS50011"/>
    </source>
</evidence>
<sequence>MPGGMTRYTVQREIGLTVVVKQIDVHSMDHEGRVAARAEAVLLSKLAHPSILHHHESFEDLVATDEGPARRTLCIVTEFCDRGDLTSQIQQRKGSHFPESEVLEILAQICLALSYIHSRKVLHRDLKPQNVFVSRDGSIRLGDFGIARVLRHTFELAKTVVGTPIYLAPEVVESKPYGARADVWSLGVVLYEVMALRRPFSGSTIPSLVRRILRGKYAPLPSHYSEELRGLAHLMLSKSPGSRPSVAAVLQLPMMRPAVEKFIGHCRAKRAGIAPEVLPRELRFLLEAPGHRDEDDGDGVPAAGFVAAAAAAAAASAAARIPEERGDGRAGYDPARYAMASAAEPSAAPEPGREGKAADRARKAARGVLLKRATSSSEADDPSADADASPAAAFKRVAGTPKGSGHARTPERRGAGAAGDSTIADFAKQAITQQQRHDESASGSDPDDVAEVAHIRVSGSTIDLTGAARDGPPLLRLEALRQYLADQLGQTDFLKLYASLKEDGGEGRRGPSALDDAWAADLGSTLRHHFRDRPERFSYIPVVEQLLRLEEAHFCEGD</sequence>
<dbReference type="InterPro" id="IPR051131">
    <property type="entry name" value="NEK_Ser/Thr_kinase_NIMA"/>
</dbReference>
<dbReference type="CDD" id="cd08215">
    <property type="entry name" value="STKc_Nek"/>
    <property type="match status" value="1"/>
</dbReference>
<keyword evidence="4" id="KW-0547">Nucleotide-binding</keyword>